<evidence type="ECO:0000256" key="2">
    <source>
        <dbReference type="ARBA" id="ARBA00012438"/>
    </source>
</evidence>
<dbReference type="InterPro" id="IPR000014">
    <property type="entry name" value="PAS"/>
</dbReference>
<dbReference type="EMBL" id="JAHWQX010000003">
    <property type="protein sequence ID" value="MBW3098363.1"/>
    <property type="molecule type" value="Genomic_DNA"/>
</dbReference>
<keyword evidence="7" id="KW-0285">Flavoprotein</keyword>
<evidence type="ECO:0000256" key="4">
    <source>
        <dbReference type="ARBA" id="ARBA00022543"/>
    </source>
</evidence>
<keyword evidence="13" id="KW-0067">ATP-binding</keyword>
<evidence type="ECO:0000256" key="13">
    <source>
        <dbReference type="ARBA" id="ARBA00022840"/>
    </source>
</evidence>
<dbReference type="PROSITE" id="PS50112">
    <property type="entry name" value="PAS"/>
    <property type="match status" value="2"/>
</dbReference>
<proteinExistence type="predicted"/>
<keyword evidence="5" id="KW-0597">Phosphoprotein</keyword>
<evidence type="ECO:0000256" key="10">
    <source>
        <dbReference type="ARBA" id="ARBA00022737"/>
    </source>
</evidence>
<evidence type="ECO:0000256" key="6">
    <source>
        <dbReference type="ARBA" id="ARBA00022606"/>
    </source>
</evidence>
<dbReference type="SMART" id="SM00091">
    <property type="entry name" value="PAS"/>
    <property type="match status" value="2"/>
</dbReference>
<dbReference type="EC" id="2.7.13.3" evidence="2"/>
<keyword evidence="6" id="KW-0716">Sensory transduction</keyword>
<name>A0ABS6WQW9_9HYPH</name>
<evidence type="ECO:0000256" key="8">
    <source>
        <dbReference type="ARBA" id="ARBA00022643"/>
    </source>
</evidence>
<dbReference type="CDD" id="cd00130">
    <property type="entry name" value="PAS"/>
    <property type="match status" value="2"/>
</dbReference>
<keyword evidence="11" id="KW-0547">Nucleotide-binding</keyword>
<dbReference type="InterPro" id="IPR011102">
    <property type="entry name" value="Sig_transdc_His_kinase_HWE"/>
</dbReference>
<dbReference type="InterPro" id="IPR000700">
    <property type="entry name" value="PAS-assoc_C"/>
</dbReference>
<keyword evidence="16" id="KW-0675">Receptor</keyword>
<keyword evidence="20" id="KW-1185">Reference proteome</keyword>
<dbReference type="SMART" id="SM00911">
    <property type="entry name" value="HWE_HK"/>
    <property type="match status" value="1"/>
</dbReference>
<dbReference type="PROSITE" id="PS50113">
    <property type="entry name" value="PAC"/>
    <property type="match status" value="1"/>
</dbReference>
<dbReference type="Pfam" id="PF00989">
    <property type="entry name" value="PAS"/>
    <property type="match status" value="1"/>
</dbReference>
<organism evidence="19 20">
    <name type="scientific">Pseudohoeflea coraliihabitans</name>
    <dbReference type="NCBI Taxonomy" id="2860393"/>
    <lineage>
        <taxon>Bacteria</taxon>
        <taxon>Pseudomonadati</taxon>
        <taxon>Pseudomonadota</taxon>
        <taxon>Alphaproteobacteria</taxon>
        <taxon>Hyphomicrobiales</taxon>
        <taxon>Rhizobiaceae</taxon>
        <taxon>Pseudohoeflea</taxon>
    </lineage>
</organism>
<dbReference type="Proteomes" id="UP001430804">
    <property type="component" value="Unassembled WGS sequence"/>
</dbReference>
<evidence type="ECO:0000256" key="11">
    <source>
        <dbReference type="ARBA" id="ARBA00022741"/>
    </source>
</evidence>
<dbReference type="SMART" id="SM00086">
    <property type="entry name" value="PAC"/>
    <property type="match status" value="2"/>
</dbReference>
<dbReference type="InterPro" id="IPR013655">
    <property type="entry name" value="PAS_fold_3"/>
</dbReference>
<keyword evidence="4" id="KW-0600">Photoreceptor protein</keyword>
<dbReference type="Pfam" id="PF08447">
    <property type="entry name" value="PAS_3"/>
    <property type="match status" value="1"/>
</dbReference>
<accession>A0ABS6WQW9</accession>
<keyword evidence="8" id="KW-0288">FMN</keyword>
<dbReference type="PANTHER" id="PTHR41523">
    <property type="entry name" value="TWO-COMPONENT SYSTEM SENSOR PROTEIN"/>
    <property type="match status" value="1"/>
</dbReference>
<comment type="caution">
    <text evidence="19">The sequence shown here is derived from an EMBL/GenBank/DDBJ whole genome shotgun (WGS) entry which is preliminary data.</text>
</comment>
<protein>
    <recommendedName>
        <fullName evidence="3">Blue-light-activated histidine kinase</fullName>
        <ecNumber evidence="2">2.7.13.3</ecNumber>
    </recommendedName>
</protein>
<evidence type="ECO:0000256" key="1">
    <source>
        <dbReference type="ARBA" id="ARBA00000085"/>
    </source>
</evidence>
<keyword evidence="10" id="KW-0677">Repeat</keyword>
<evidence type="ECO:0000256" key="15">
    <source>
        <dbReference type="ARBA" id="ARBA00023026"/>
    </source>
</evidence>
<feature type="domain" description="PAS" evidence="17">
    <location>
        <begin position="133"/>
        <end position="203"/>
    </location>
</feature>
<evidence type="ECO:0000259" key="18">
    <source>
        <dbReference type="PROSITE" id="PS50113"/>
    </source>
</evidence>
<dbReference type="RefSeq" id="WP_219202328.1">
    <property type="nucleotide sequence ID" value="NZ_JAHWQX010000003.1"/>
</dbReference>
<evidence type="ECO:0000313" key="19">
    <source>
        <dbReference type="EMBL" id="MBW3098363.1"/>
    </source>
</evidence>
<keyword evidence="14" id="KW-0157">Chromophore</keyword>
<dbReference type="Pfam" id="PF07536">
    <property type="entry name" value="HWE_HK"/>
    <property type="match status" value="1"/>
</dbReference>
<comment type="catalytic activity">
    <reaction evidence="1">
        <text>ATP + protein L-histidine = ADP + protein N-phospho-L-histidine.</text>
        <dbReference type="EC" id="2.7.13.3"/>
    </reaction>
</comment>
<evidence type="ECO:0000256" key="12">
    <source>
        <dbReference type="ARBA" id="ARBA00022777"/>
    </source>
</evidence>
<evidence type="ECO:0000256" key="9">
    <source>
        <dbReference type="ARBA" id="ARBA00022679"/>
    </source>
</evidence>
<evidence type="ECO:0000256" key="14">
    <source>
        <dbReference type="ARBA" id="ARBA00022991"/>
    </source>
</evidence>
<evidence type="ECO:0000313" key="20">
    <source>
        <dbReference type="Proteomes" id="UP001430804"/>
    </source>
</evidence>
<dbReference type="InterPro" id="IPR001610">
    <property type="entry name" value="PAC"/>
</dbReference>
<evidence type="ECO:0000256" key="16">
    <source>
        <dbReference type="ARBA" id="ARBA00023170"/>
    </source>
</evidence>
<feature type="domain" description="PAC" evidence="18">
    <location>
        <begin position="207"/>
        <end position="259"/>
    </location>
</feature>
<dbReference type="PANTHER" id="PTHR41523:SF7">
    <property type="entry name" value="HISTIDINE KINASE"/>
    <property type="match status" value="1"/>
</dbReference>
<evidence type="ECO:0000256" key="7">
    <source>
        <dbReference type="ARBA" id="ARBA00022630"/>
    </source>
</evidence>
<gene>
    <name evidence="19" type="ORF">KY465_13840</name>
</gene>
<dbReference type="NCBIfam" id="TIGR00229">
    <property type="entry name" value="sensory_box"/>
    <property type="match status" value="2"/>
</dbReference>
<keyword evidence="12" id="KW-0418">Kinase</keyword>
<sequence length="448" mass="50114">MTQASPQQRAILEAALDSIIAADHEGRVIEWNSAAERTFGYSKAKALGRDLAELIIPPELREAHRAGMRHFLATGEGPVLGKRIEVEAIDFENRRFPVELAIETINVAGNPRFVAYIRDLTERKAAEAALVDSEQRLSATYQHAFVGISEVDLTGRFLRVNNELCRITGYTSEELFCRTFFDITHPDDRAADLAKFRQQVDGNLGSYTLEKRYIRKDGEEICIELSGSMVRDAENRPLYAVRVVRDITERIRAERQQALLVNELNHRVKNTLGMVQSIVSQTLRAYRDPAQASKEISQRLAALSRAHDVLTRARWESASLTEVVDEALEPYADFRERFILSGPSVLIPPPVCLSFAMAMQELVTNAMKYGALSAPEGKIAITWNLEDNRSRLRFEWREVGGPPVSPPTRRGFGTRLLQAGIASETQGSIALTFAPGGLEYQFEVPLDA</sequence>
<evidence type="ECO:0000256" key="3">
    <source>
        <dbReference type="ARBA" id="ARBA00021740"/>
    </source>
</evidence>
<evidence type="ECO:0000259" key="17">
    <source>
        <dbReference type="PROSITE" id="PS50112"/>
    </source>
</evidence>
<evidence type="ECO:0000256" key="5">
    <source>
        <dbReference type="ARBA" id="ARBA00022553"/>
    </source>
</evidence>
<feature type="domain" description="PAS" evidence="17">
    <location>
        <begin position="4"/>
        <end position="75"/>
    </location>
</feature>
<reference evidence="19" key="1">
    <citation type="submission" date="2021-07" db="EMBL/GenBank/DDBJ databases">
        <title>Pseudohoeflea marina sp. nov. a polyhydroxyalcanoate-producing bacterium.</title>
        <authorList>
            <person name="Zheng W."/>
            <person name="Yu S."/>
            <person name="Huang Y."/>
        </authorList>
    </citation>
    <scope>NUCLEOTIDE SEQUENCE</scope>
    <source>
        <strain evidence="19">DP4N28-3</strain>
    </source>
</reference>
<dbReference type="InterPro" id="IPR013767">
    <property type="entry name" value="PAS_fold"/>
</dbReference>
<keyword evidence="9" id="KW-0808">Transferase</keyword>
<keyword evidence="15" id="KW-0843">Virulence</keyword>